<dbReference type="Proteomes" id="UP000199687">
    <property type="component" value="Unassembled WGS sequence"/>
</dbReference>
<keyword evidence="1" id="KW-1133">Transmembrane helix</keyword>
<dbReference type="STRING" id="531814.SAMN04487944_11916"/>
<reference evidence="2 3" key="1">
    <citation type="submission" date="2016-10" db="EMBL/GenBank/DDBJ databases">
        <authorList>
            <person name="de Groot N.N."/>
        </authorList>
    </citation>
    <scope>NUCLEOTIDE SEQUENCE [LARGE SCALE GENOMIC DNA]</scope>
    <source>
        <strain evidence="2 3">CGMCC 1.7727</strain>
    </source>
</reference>
<gene>
    <name evidence="2" type="ORF">SAMN04487944_11916</name>
</gene>
<evidence type="ECO:0000256" key="1">
    <source>
        <dbReference type="SAM" id="Phobius"/>
    </source>
</evidence>
<organism evidence="2 3">
    <name type="scientific">Gracilibacillus ureilyticus</name>
    <dbReference type="NCBI Taxonomy" id="531814"/>
    <lineage>
        <taxon>Bacteria</taxon>
        <taxon>Bacillati</taxon>
        <taxon>Bacillota</taxon>
        <taxon>Bacilli</taxon>
        <taxon>Bacillales</taxon>
        <taxon>Bacillaceae</taxon>
        <taxon>Gracilibacillus</taxon>
    </lineage>
</organism>
<accession>A0A1H9US48</accession>
<protein>
    <submittedName>
        <fullName evidence="2">Uncharacterized protein</fullName>
    </submittedName>
</protein>
<evidence type="ECO:0000313" key="3">
    <source>
        <dbReference type="Proteomes" id="UP000199687"/>
    </source>
</evidence>
<name>A0A1H9US48_9BACI</name>
<dbReference type="EMBL" id="FOGL01000019">
    <property type="protein sequence ID" value="SES12216.1"/>
    <property type="molecule type" value="Genomic_DNA"/>
</dbReference>
<dbReference type="RefSeq" id="WP_089743020.1">
    <property type="nucleotide sequence ID" value="NZ_FOGL01000019.1"/>
</dbReference>
<sequence>MDNVKLIRDAKLCTRWALGLTFFLIILFPGVMFLTGYSYSLAFFKGWTSLAIVWLVAAGLYTAIRPLVEFYMEKKAG</sequence>
<keyword evidence="1" id="KW-0472">Membrane</keyword>
<feature type="transmembrane region" description="Helical" evidence="1">
    <location>
        <begin position="12"/>
        <end position="34"/>
    </location>
</feature>
<dbReference type="AlphaFoldDB" id="A0A1H9US48"/>
<proteinExistence type="predicted"/>
<dbReference type="OrthoDB" id="2969576at2"/>
<evidence type="ECO:0000313" key="2">
    <source>
        <dbReference type="EMBL" id="SES12216.1"/>
    </source>
</evidence>
<feature type="transmembrane region" description="Helical" evidence="1">
    <location>
        <begin position="46"/>
        <end position="64"/>
    </location>
</feature>
<keyword evidence="3" id="KW-1185">Reference proteome</keyword>
<keyword evidence="1" id="KW-0812">Transmembrane</keyword>